<dbReference type="PROSITE" id="PS50030">
    <property type="entry name" value="UBA"/>
    <property type="match status" value="1"/>
</dbReference>
<dbReference type="Gene3D" id="1.10.8.10">
    <property type="entry name" value="DNA helicase RuvA subunit, C-terminal domain"/>
    <property type="match status" value="1"/>
</dbReference>
<feature type="region of interest" description="Disordered" evidence="1">
    <location>
        <begin position="154"/>
        <end position="206"/>
    </location>
</feature>
<feature type="domain" description="UBA" evidence="2">
    <location>
        <begin position="391"/>
        <end position="431"/>
    </location>
</feature>
<feature type="region of interest" description="Disordered" evidence="1">
    <location>
        <begin position="108"/>
        <end position="128"/>
    </location>
</feature>
<comment type="caution">
    <text evidence="3">The sequence shown here is derived from an EMBL/GenBank/DDBJ whole genome shotgun (WGS) entry which is preliminary data.</text>
</comment>
<proteinExistence type="predicted"/>
<feature type="compositionally biased region" description="Pro residues" evidence="1">
    <location>
        <begin position="348"/>
        <end position="371"/>
    </location>
</feature>
<name>A0A1X2G8D6_9FUNG</name>
<dbReference type="SMART" id="SM00165">
    <property type="entry name" value="UBA"/>
    <property type="match status" value="1"/>
</dbReference>
<dbReference type="STRING" id="101127.A0A1X2G8D6"/>
<dbReference type="InterPro" id="IPR015940">
    <property type="entry name" value="UBA"/>
</dbReference>
<evidence type="ECO:0000313" key="3">
    <source>
        <dbReference type="EMBL" id="ORX47717.1"/>
    </source>
</evidence>
<evidence type="ECO:0000313" key="4">
    <source>
        <dbReference type="Proteomes" id="UP000242146"/>
    </source>
</evidence>
<feature type="compositionally biased region" description="Low complexity" evidence="1">
    <location>
        <begin position="158"/>
        <end position="170"/>
    </location>
</feature>
<dbReference type="Pfam" id="PF00627">
    <property type="entry name" value="UBA"/>
    <property type="match status" value="1"/>
</dbReference>
<reference evidence="3 4" key="1">
    <citation type="submission" date="2016-07" db="EMBL/GenBank/DDBJ databases">
        <title>Pervasive Adenine N6-methylation of Active Genes in Fungi.</title>
        <authorList>
            <consortium name="DOE Joint Genome Institute"/>
            <person name="Mondo S.J."/>
            <person name="Dannebaum R.O."/>
            <person name="Kuo R.C."/>
            <person name="Labutti K."/>
            <person name="Haridas S."/>
            <person name="Kuo A."/>
            <person name="Salamov A."/>
            <person name="Ahrendt S.R."/>
            <person name="Lipzen A."/>
            <person name="Sullivan W."/>
            <person name="Andreopoulos W.B."/>
            <person name="Clum A."/>
            <person name="Lindquist E."/>
            <person name="Daum C."/>
            <person name="Ramamoorthy G.K."/>
            <person name="Gryganskyi A."/>
            <person name="Culley D."/>
            <person name="Magnuson J.K."/>
            <person name="James T.Y."/>
            <person name="O'Malley M.A."/>
            <person name="Stajich J.E."/>
            <person name="Spatafora J.W."/>
            <person name="Visel A."/>
            <person name="Grigoriev I.V."/>
        </authorList>
    </citation>
    <scope>NUCLEOTIDE SEQUENCE [LARGE SCALE GENOMIC DNA]</scope>
    <source>
        <strain evidence="3 4">NRRL 3301</strain>
    </source>
</reference>
<dbReference type="InterPro" id="IPR009060">
    <property type="entry name" value="UBA-like_sf"/>
</dbReference>
<feature type="compositionally biased region" description="Polar residues" evidence="1">
    <location>
        <begin position="113"/>
        <end position="124"/>
    </location>
</feature>
<keyword evidence="4" id="KW-1185">Reference proteome</keyword>
<accession>A0A1X2G8D6</accession>
<dbReference type="AlphaFoldDB" id="A0A1X2G8D6"/>
<gene>
    <name evidence="3" type="ORF">DM01DRAFT_1338943</name>
</gene>
<dbReference type="Proteomes" id="UP000242146">
    <property type="component" value="Unassembled WGS sequence"/>
</dbReference>
<organism evidence="3 4">
    <name type="scientific">Hesseltinella vesiculosa</name>
    <dbReference type="NCBI Taxonomy" id="101127"/>
    <lineage>
        <taxon>Eukaryota</taxon>
        <taxon>Fungi</taxon>
        <taxon>Fungi incertae sedis</taxon>
        <taxon>Mucoromycota</taxon>
        <taxon>Mucoromycotina</taxon>
        <taxon>Mucoromycetes</taxon>
        <taxon>Mucorales</taxon>
        <taxon>Cunninghamellaceae</taxon>
        <taxon>Hesseltinella</taxon>
    </lineage>
</organism>
<dbReference type="EMBL" id="MCGT01000032">
    <property type="protein sequence ID" value="ORX47717.1"/>
    <property type="molecule type" value="Genomic_DNA"/>
</dbReference>
<dbReference type="SUPFAM" id="SSF46934">
    <property type="entry name" value="UBA-like"/>
    <property type="match status" value="1"/>
</dbReference>
<evidence type="ECO:0000259" key="2">
    <source>
        <dbReference type="PROSITE" id="PS50030"/>
    </source>
</evidence>
<feature type="region of interest" description="Disordered" evidence="1">
    <location>
        <begin position="295"/>
        <end position="387"/>
    </location>
</feature>
<protein>
    <recommendedName>
        <fullName evidence="2">UBA domain-containing protein</fullName>
    </recommendedName>
</protein>
<sequence length="432" mass="46761">MGDLDQGSSYSVLRNIPVMASSHYRLPKQINISKELITIPQDLLLLNQYSFAVERQTLDNVARLRQKRQEDERALAEQAEVLRVEKVQRQKAAARKIAPGFLDTDTRILHPQPFNSNSKTLTNGTDDDYAPVTTTTATVATAITSTTTIVDPLLAHQPSMPSPAQASTSSSPPPPPPLSVSSPHQQHTRLRSSSNPASPEKRISGQSPLDYQKFEQGLAPLDPWDTPENDFVALRSILGSDSKAEPPVSEGQPYSNAMTMPTPQYPSHYVQHQQPQHTSVIMPGGYSPATDGPWVRPPTYPPHNVTPQHQPVPPQTPPVVNGTPQLGPALPPKVYKEKAGVSANMASSPPPPPPLPPQLSSPKRPPLPPYPTNGSPTMGSAALNHVVPTPSVSDPLVQELASMGFSHQQAIDALSKNENDLVRATNFLLDNV</sequence>
<dbReference type="OrthoDB" id="524326at2759"/>
<evidence type="ECO:0000256" key="1">
    <source>
        <dbReference type="SAM" id="MobiDB-lite"/>
    </source>
</evidence>